<feature type="binding site" evidence="7">
    <location>
        <position position="323"/>
    </location>
    <ligand>
        <name>[4Fe-4S] cluster</name>
        <dbReference type="ChEBI" id="CHEBI:49883"/>
    </ligand>
</feature>
<dbReference type="EMBL" id="DTMZ01000004">
    <property type="protein sequence ID" value="HGD12551.1"/>
    <property type="molecule type" value="Genomic_DNA"/>
</dbReference>
<dbReference type="NCBIfam" id="TIGR00612">
    <property type="entry name" value="ispG_gcpE"/>
    <property type="match status" value="1"/>
</dbReference>
<proteinExistence type="inferred from homology"/>
<dbReference type="InterPro" id="IPR045854">
    <property type="entry name" value="NO2/SO3_Rdtase_4Fe4S_sf"/>
</dbReference>
<comment type="pathway">
    <text evidence="7">Isoprenoid biosynthesis; isopentenyl diphosphate biosynthesis via DXP pathway; isopentenyl diphosphate from 1-deoxy-D-xylulose 5-phosphate: step 5/6.</text>
</comment>
<keyword evidence="6 7" id="KW-0414">Isoprene biosynthesis</keyword>
<dbReference type="Pfam" id="PF04551">
    <property type="entry name" value="GcpE"/>
    <property type="match status" value="1"/>
</dbReference>
<dbReference type="InterPro" id="IPR016425">
    <property type="entry name" value="IspG_bac"/>
</dbReference>
<comment type="similarity">
    <text evidence="7">Belongs to the IspG family.</text>
</comment>
<evidence type="ECO:0000256" key="4">
    <source>
        <dbReference type="ARBA" id="ARBA00023004"/>
    </source>
</evidence>
<name>A0A7V3PS97_UNCW3</name>
<evidence type="ECO:0000259" key="9">
    <source>
        <dbReference type="Pfam" id="PF26540"/>
    </source>
</evidence>
<reference evidence="10" key="1">
    <citation type="journal article" date="2020" name="mSystems">
        <title>Genome- and Community-Level Interaction Insights into Carbon Utilization and Element Cycling Functions of Hydrothermarchaeota in Hydrothermal Sediment.</title>
        <authorList>
            <person name="Zhou Z."/>
            <person name="Liu Y."/>
            <person name="Xu W."/>
            <person name="Pan J."/>
            <person name="Luo Z.H."/>
            <person name="Li M."/>
        </authorList>
    </citation>
    <scope>NUCLEOTIDE SEQUENCE [LARGE SCALE GENOMIC DNA]</scope>
    <source>
        <strain evidence="10">SpSt-914</strain>
    </source>
</reference>
<dbReference type="SUPFAM" id="SSF51717">
    <property type="entry name" value="Dihydropteroate synthetase-like"/>
    <property type="match status" value="1"/>
</dbReference>
<dbReference type="AlphaFoldDB" id="A0A7V3PS97"/>
<dbReference type="Pfam" id="PF26540">
    <property type="entry name" value="GcpE_C"/>
    <property type="match status" value="1"/>
</dbReference>
<dbReference type="Gene3D" id="3.30.413.10">
    <property type="entry name" value="Sulfite Reductase Hemoprotein, domain 1"/>
    <property type="match status" value="1"/>
</dbReference>
<dbReference type="NCBIfam" id="NF001540">
    <property type="entry name" value="PRK00366.1"/>
    <property type="match status" value="1"/>
</dbReference>
<evidence type="ECO:0000256" key="3">
    <source>
        <dbReference type="ARBA" id="ARBA00023002"/>
    </source>
</evidence>
<dbReference type="InterPro" id="IPR004588">
    <property type="entry name" value="IspG_bac-typ"/>
</dbReference>
<dbReference type="HAMAP" id="MF_00159">
    <property type="entry name" value="IspG"/>
    <property type="match status" value="1"/>
</dbReference>
<dbReference type="Gene3D" id="3.20.20.20">
    <property type="entry name" value="Dihydropteroate synthase-like"/>
    <property type="match status" value="1"/>
</dbReference>
<feature type="domain" description="IspG TIM-barrel" evidence="8">
    <location>
        <begin position="26"/>
        <end position="262"/>
    </location>
</feature>
<dbReference type="GO" id="GO:0141197">
    <property type="term" value="F:4-hydroxy-3-methylbut-2-enyl-diphosphate synthase activity (flavodoxin)"/>
    <property type="evidence" value="ECO:0007669"/>
    <property type="project" value="UniProtKB-EC"/>
</dbReference>
<feature type="binding site" evidence="7">
    <location>
        <position position="284"/>
    </location>
    <ligand>
        <name>[4Fe-4S] cluster</name>
        <dbReference type="ChEBI" id="CHEBI:49883"/>
    </ligand>
</feature>
<protein>
    <recommendedName>
        <fullName evidence="7">4-hydroxy-3-methylbut-2-en-1-yl diphosphate synthase (flavodoxin)</fullName>
        <ecNumber evidence="7">1.17.7.3</ecNumber>
    </recommendedName>
    <alternativeName>
        <fullName evidence="7">1-hydroxy-2-methyl-2-(E)-butenyl 4-diphosphate synthase</fullName>
    </alternativeName>
</protein>
<dbReference type="InterPro" id="IPR011005">
    <property type="entry name" value="Dihydropteroate_synth-like_sf"/>
</dbReference>
<dbReference type="GO" id="GO:0019288">
    <property type="term" value="P:isopentenyl diphosphate biosynthetic process, methylerythritol 4-phosphate pathway"/>
    <property type="evidence" value="ECO:0007669"/>
    <property type="project" value="UniProtKB-UniRule"/>
</dbReference>
<evidence type="ECO:0000256" key="1">
    <source>
        <dbReference type="ARBA" id="ARBA00022485"/>
    </source>
</evidence>
<dbReference type="GO" id="GO:0016114">
    <property type="term" value="P:terpenoid biosynthetic process"/>
    <property type="evidence" value="ECO:0007669"/>
    <property type="project" value="InterPro"/>
</dbReference>
<dbReference type="PANTHER" id="PTHR30454">
    <property type="entry name" value="4-HYDROXY-3-METHYLBUT-2-EN-1-YL DIPHOSPHATE SYNTHASE"/>
    <property type="match status" value="1"/>
</dbReference>
<accession>A0A7V3PS97</accession>
<dbReference type="UniPathway" id="UPA00056">
    <property type="reaction ID" value="UER00096"/>
</dbReference>
<comment type="caution">
    <text evidence="10">The sequence shown here is derived from an EMBL/GenBank/DDBJ whole genome shotgun (WGS) entry which is preliminary data.</text>
</comment>
<dbReference type="InterPro" id="IPR058579">
    <property type="entry name" value="IspG_C"/>
</dbReference>
<evidence type="ECO:0000259" key="8">
    <source>
        <dbReference type="Pfam" id="PF04551"/>
    </source>
</evidence>
<dbReference type="GO" id="GO:0005506">
    <property type="term" value="F:iron ion binding"/>
    <property type="evidence" value="ECO:0007669"/>
    <property type="project" value="InterPro"/>
</dbReference>
<organism evidence="10">
    <name type="scientific">candidate division WOR-3 bacterium</name>
    <dbReference type="NCBI Taxonomy" id="2052148"/>
    <lineage>
        <taxon>Bacteria</taxon>
        <taxon>Bacteria division WOR-3</taxon>
    </lineage>
</organism>
<evidence type="ECO:0000256" key="6">
    <source>
        <dbReference type="ARBA" id="ARBA00023229"/>
    </source>
</evidence>
<dbReference type="GO" id="GO:0046429">
    <property type="term" value="F:4-hydroxy-3-methylbut-2-en-1-yl diphosphate synthase activity (ferredoxin)"/>
    <property type="evidence" value="ECO:0007669"/>
    <property type="project" value="UniProtKB-UniRule"/>
</dbReference>
<feature type="binding site" evidence="7">
    <location>
        <position position="281"/>
    </location>
    <ligand>
        <name>[4Fe-4S] cluster</name>
        <dbReference type="ChEBI" id="CHEBI:49883"/>
    </ligand>
</feature>
<evidence type="ECO:0000313" key="10">
    <source>
        <dbReference type="EMBL" id="HGD12551.1"/>
    </source>
</evidence>
<dbReference type="GO" id="GO:0051539">
    <property type="term" value="F:4 iron, 4 sulfur cluster binding"/>
    <property type="evidence" value="ECO:0007669"/>
    <property type="project" value="UniProtKB-UniRule"/>
</dbReference>
<keyword evidence="1 7" id="KW-0004">4Fe-4S</keyword>
<comment type="catalytic activity">
    <reaction evidence="7">
        <text>(2E)-4-hydroxy-3-methylbut-2-enyl diphosphate + oxidized [flavodoxin] + H2O + 2 H(+) = 2-C-methyl-D-erythritol 2,4-cyclic diphosphate + reduced [flavodoxin]</text>
        <dbReference type="Rhea" id="RHEA:43604"/>
        <dbReference type="Rhea" id="RHEA-COMP:10622"/>
        <dbReference type="Rhea" id="RHEA-COMP:10623"/>
        <dbReference type="ChEBI" id="CHEBI:15377"/>
        <dbReference type="ChEBI" id="CHEBI:15378"/>
        <dbReference type="ChEBI" id="CHEBI:57618"/>
        <dbReference type="ChEBI" id="CHEBI:58210"/>
        <dbReference type="ChEBI" id="CHEBI:58483"/>
        <dbReference type="ChEBI" id="CHEBI:128753"/>
        <dbReference type="EC" id="1.17.7.3"/>
    </reaction>
</comment>
<feature type="domain" description="IspG C-terminal" evidence="9">
    <location>
        <begin position="279"/>
        <end position="364"/>
    </location>
</feature>
<comment type="cofactor">
    <cofactor evidence="7">
        <name>[4Fe-4S] cluster</name>
        <dbReference type="ChEBI" id="CHEBI:49883"/>
    </cofactor>
    <text evidence="7">Binds 1 [4Fe-4S] cluster.</text>
</comment>
<dbReference type="InterPro" id="IPR058578">
    <property type="entry name" value="IspG_TIM"/>
</dbReference>
<dbReference type="PANTHER" id="PTHR30454:SF0">
    <property type="entry name" value="4-HYDROXY-3-METHYLBUT-2-EN-1-YL DIPHOSPHATE SYNTHASE (FERREDOXIN), CHLOROPLASTIC"/>
    <property type="match status" value="1"/>
</dbReference>
<keyword evidence="5 7" id="KW-0411">Iron-sulfur</keyword>
<feature type="binding site" evidence="7">
    <location>
        <position position="316"/>
    </location>
    <ligand>
        <name>[4Fe-4S] cluster</name>
        <dbReference type="ChEBI" id="CHEBI:49883"/>
    </ligand>
</feature>
<dbReference type="PIRSF" id="PIRSF004640">
    <property type="entry name" value="IspG"/>
    <property type="match status" value="1"/>
</dbReference>
<gene>
    <name evidence="7" type="primary">ispG</name>
    <name evidence="10" type="ORF">ENX16_00475</name>
</gene>
<dbReference type="SUPFAM" id="SSF56014">
    <property type="entry name" value="Nitrite and sulphite reductase 4Fe-4S domain-like"/>
    <property type="match status" value="1"/>
</dbReference>
<keyword evidence="4 7" id="KW-0408">Iron</keyword>
<evidence type="ECO:0000256" key="7">
    <source>
        <dbReference type="HAMAP-Rule" id="MF_00159"/>
    </source>
</evidence>
<dbReference type="EC" id="1.17.7.3" evidence="7"/>
<keyword evidence="3 7" id="KW-0560">Oxidoreductase</keyword>
<sequence length="371" mass="40595">MRSWKENWSGWGQIFSVSVPERKSISVKVRNLIVGGVAPVRVQSMTKTNTADIRATVRQIQRLAQAGCELVRVAVPDENSAAALSEIRKRVELPLVADIHFDYRLALMAIEAGFDKIRINPGNIGARWKVEEIIKAAADRGVAIRVGVNSGSLPKTCLWQAKSQVEAILRAVEVGVKPFEKLNFKMLVISAKTTETRDLIRVYQRLSRDYVYPLHLGLTEAGPVFEGVIRSIAGMAPLLLQGIGDTIRISLTGDPVLEVVAGYELLAALGLREYGPLVYSCPGCGRTEIDINRLVKETKRALKGIKVRLKVAVMGCVVNGPGEARQADFGIAGGRGRGVIFARGKVIKTVKEEQLVSELLNVIKSELQFMS</sequence>
<keyword evidence="2 7" id="KW-0479">Metal-binding</keyword>
<evidence type="ECO:0000256" key="5">
    <source>
        <dbReference type="ARBA" id="ARBA00023014"/>
    </source>
</evidence>
<evidence type="ECO:0000256" key="2">
    <source>
        <dbReference type="ARBA" id="ARBA00022723"/>
    </source>
</evidence>
<comment type="function">
    <text evidence="7">Converts 2C-methyl-D-erythritol 2,4-cyclodiphosphate (ME-2,4cPP) into 1-hydroxy-2-methyl-2-(E)-butenyl 4-diphosphate.</text>
</comment>